<dbReference type="RefSeq" id="YP_010800785.1">
    <property type="nucleotide sequence ID" value="NC_076905.1"/>
</dbReference>
<dbReference type="KEGG" id="vg:80539431"/>
<gene>
    <name evidence="1" type="primary">Maph67</name>
    <name evidence="1" type="ORF">H4Q86_067</name>
</gene>
<dbReference type="GeneID" id="80539431"/>
<evidence type="ECO:0000313" key="1">
    <source>
        <dbReference type="EMBL" id="QOD40030.1"/>
    </source>
</evidence>
<keyword evidence="2" id="KW-1185">Reference proteome</keyword>
<name>A0AAE7SY78_9BBAC</name>
<evidence type="ECO:0000313" key="2">
    <source>
        <dbReference type="Proteomes" id="UP000829694"/>
    </source>
</evidence>
<dbReference type="Proteomes" id="UP000829694">
    <property type="component" value="Segment"/>
</dbReference>
<dbReference type="EMBL" id="MT844067">
    <property type="protein sequence ID" value="QOD40030.1"/>
    <property type="molecule type" value="Genomic_DNA"/>
</dbReference>
<accession>A0AAE7SY78</accession>
<reference evidence="1" key="1">
    <citation type="journal article" date="2020" name="Viruses">
        <title>Genome Analysis of a Novel Clade b Betabaculovirus Isolated from the Legume Pest Matsumuraeses phaseoli (Lepidoptera: Tortricidae).</title>
        <authorList>
            <person name="Shu R."/>
            <person name="Meng Q."/>
            <person name="Miao L."/>
            <person name="Liang H."/>
            <person name="Chen J."/>
            <person name="Xu Y."/>
            <person name="Cheng L."/>
            <person name="Jin W."/>
            <person name="Qin Q."/>
            <person name="Zhang H."/>
        </authorList>
    </citation>
    <scope>NUCLEOTIDE SEQUENCE</scope>
    <source>
        <strain evidence="1">IOZ01</strain>
    </source>
</reference>
<proteinExistence type="predicted"/>
<sequence length="105" mass="12537">MKRASETEPDSIKIFKHDETEEDEIQLQIYTRTPYIISEEKLFDSDVKLIVHVERSGCFDVNLHLMAGDKNLFSQCKKDILKFLYKKYRYMPGRPVFQLYVRINT</sequence>
<organism evidence="1 2">
    <name type="scientific">Matsumuraeses phaseoli granulovirus</name>
    <dbReference type="NCBI Taxonomy" id="2760664"/>
    <lineage>
        <taxon>Viruses</taxon>
        <taxon>Viruses incertae sedis</taxon>
        <taxon>Naldaviricetes</taxon>
        <taxon>Lefavirales</taxon>
        <taxon>Baculoviridae</taxon>
        <taxon>Betabaculovirus</taxon>
        <taxon>Betabaculovirus maphaseoli</taxon>
    </lineage>
</organism>
<protein>
    <submittedName>
        <fullName evidence="1">Maph67</fullName>
    </submittedName>
</protein>